<sequence>MSMSIQPGDKVKYIGEGVPQYTDKFLVVKTVLVNGLILEFPEKDKRKVALEGGGIWNMNSLVCGFNEVEESC</sequence>
<reference evidence="1" key="1">
    <citation type="submission" date="2022-08" db="EMBL/GenBank/DDBJ databases">
        <title>Molecular epidemiological analysis of five strains of VanD-type vancomycin-resistant Enterococcus faecalis.</title>
        <authorList>
            <person name="Mimura K."/>
            <person name="Hashimoto Y."/>
            <person name="Tomita H."/>
        </authorList>
    </citation>
    <scope>NUCLEOTIDE SEQUENCE</scope>
    <source>
        <strain evidence="1">SVR2332</strain>
    </source>
</reference>
<evidence type="ECO:0000313" key="2">
    <source>
        <dbReference type="Proteomes" id="UP001317613"/>
    </source>
</evidence>
<protein>
    <submittedName>
        <fullName evidence="1">Uncharacterized protein</fullName>
    </submittedName>
</protein>
<evidence type="ECO:0000313" key="1">
    <source>
        <dbReference type="EMBL" id="BDQ60879.1"/>
    </source>
</evidence>
<gene>
    <name evidence="1" type="ORF">EfsSVR2332_09570</name>
</gene>
<organism evidence="1 2">
    <name type="scientific">Enterococcus faecalis</name>
    <name type="common">Streptococcus faecalis</name>
    <dbReference type="NCBI Taxonomy" id="1351"/>
    <lineage>
        <taxon>Bacteria</taxon>
        <taxon>Bacillati</taxon>
        <taxon>Bacillota</taxon>
        <taxon>Bacilli</taxon>
        <taxon>Lactobacillales</taxon>
        <taxon>Enterococcaceae</taxon>
        <taxon>Enterococcus</taxon>
    </lineage>
</organism>
<dbReference type="EMBL" id="AP026729">
    <property type="protein sequence ID" value="BDQ60879.1"/>
    <property type="molecule type" value="Genomic_DNA"/>
</dbReference>
<accession>A0AC59HMM1</accession>
<proteinExistence type="predicted"/>
<name>A0AC59HMM1_ENTFL</name>
<dbReference type="Proteomes" id="UP001317613">
    <property type="component" value="Chromosome"/>
</dbReference>